<dbReference type="AlphaFoldDB" id="A0AAN6LQL7"/>
<sequence length="133" mass="14971">MSILPNSPYGLPATPRATRPGLSPLDTSFRPKSGLYSDLPTSSTDKGSAQTFLDDRQRRRDSLIFVNATIPLSPATSSPSTYREGPFDGVTPRRRNPFARLFCCLGREERARRRAAWADEFEKVGEKRHWTEV</sequence>
<dbReference type="EMBL" id="WVTA01000016">
    <property type="protein sequence ID" value="KAK3201283.1"/>
    <property type="molecule type" value="Genomic_DNA"/>
</dbReference>
<reference evidence="2 3" key="1">
    <citation type="submission" date="2021-02" db="EMBL/GenBank/DDBJ databases">
        <title>Genome assembly of Pseudopithomyces chartarum.</title>
        <authorList>
            <person name="Jauregui R."/>
            <person name="Singh J."/>
            <person name="Voisey C."/>
        </authorList>
    </citation>
    <scope>NUCLEOTIDE SEQUENCE [LARGE SCALE GENOMIC DNA]</scope>
    <source>
        <strain evidence="2 3">AGR01</strain>
    </source>
</reference>
<name>A0AAN6LQL7_9PLEO</name>
<keyword evidence="3" id="KW-1185">Reference proteome</keyword>
<protein>
    <submittedName>
        <fullName evidence="2">Uncharacterized protein</fullName>
    </submittedName>
</protein>
<evidence type="ECO:0000256" key="1">
    <source>
        <dbReference type="SAM" id="MobiDB-lite"/>
    </source>
</evidence>
<feature type="region of interest" description="Disordered" evidence="1">
    <location>
        <begin position="1"/>
        <end position="50"/>
    </location>
</feature>
<evidence type="ECO:0000313" key="3">
    <source>
        <dbReference type="Proteomes" id="UP001280581"/>
    </source>
</evidence>
<gene>
    <name evidence="2" type="ORF">GRF29_185g473718</name>
</gene>
<accession>A0AAN6LQL7</accession>
<feature type="compositionally biased region" description="Polar residues" evidence="1">
    <location>
        <begin position="39"/>
        <end position="50"/>
    </location>
</feature>
<proteinExistence type="predicted"/>
<comment type="caution">
    <text evidence="2">The sequence shown here is derived from an EMBL/GenBank/DDBJ whole genome shotgun (WGS) entry which is preliminary data.</text>
</comment>
<evidence type="ECO:0000313" key="2">
    <source>
        <dbReference type="EMBL" id="KAK3201283.1"/>
    </source>
</evidence>
<dbReference type="Proteomes" id="UP001280581">
    <property type="component" value="Unassembled WGS sequence"/>
</dbReference>
<organism evidence="2 3">
    <name type="scientific">Pseudopithomyces chartarum</name>
    <dbReference type="NCBI Taxonomy" id="1892770"/>
    <lineage>
        <taxon>Eukaryota</taxon>
        <taxon>Fungi</taxon>
        <taxon>Dikarya</taxon>
        <taxon>Ascomycota</taxon>
        <taxon>Pezizomycotina</taxon>
        <taxon>Dothideomycetes</taxon>
        <taxon>Pleosporomycetidae</taxon>
        <taxon>Pleosporales</taxon>
        <taxon>Massarineae</taxon>
        <taxon>Didymosphaeriaceae</taxon>
        <taxon>Pseudopithomyces</taxon>
    </lineage>
</organism>